<evidence type="ECO:0000256" key="11">
    <source>
        <dbReference type="RuleBase" id="RU003901"/>
    </source>
</evidence>
<evidence type="ECO:0000256" key="9">
    <source>
        <dbReference type="ARBA" id="ARBA00023242"/>
    </source>
</evidence>
<accession>A0A9Q9C578</accession>
<dbReference type="InterPro" id="IPR001900">
    <property type="entry name" value="RNase_II/R"/>
</dbReference>
<dbReference type="Gene3D" id="3.40.50.1010">
    <property type="entry name" value="5'-nuclease"/>
    <property type="match status" value="1"/>
</dbReference>
<dbReference type="InterPro" id="IPR050180">
    <property type="entry name" value="RNR_Ribonuclease"/>
</dbReference>
<gene>
    <name evidence="13" type="ORF">GPU96_03g04840</name>
</gene>
<evidence type="ECO:0000256" key="7">
    <source>
        <dbReference type="ARBA" id="ARBA00022839"/>
    </source>
</evidence>
<evidence type="ECO:0000256" key="6">
    <source>
        <dbReference type="ARBA" id="ARBA00022835"/>
    </source>
</evidence>
<comment type="subcellular location">
    <subcellularLocation>
        <location evidence="1">Nucleus</location>
    </subcellularLocation>
</comment>
<evidence type="ECO:0000256" key="10">
    <source>
        <dbReference type="ARBA" id="ARBA00077930"/>
    </source>
</evidence>
<dbReference type="Gene3D" id="2.40.50.700">
    <property type="match status" value="1"/>
</dbReference>
<evidence type="ECO:0000256" key="4">
    <source>
        <dbReference type="ARBA" id="ARBA00022722"/>
    </source>
</evidence>
<dbReference type="Pfam" id="PF00773">
    <property type="entry name" value="RNB"/>
    <property type="match status" value="1"/>
</dbReference>
<dbReference type="GO" id="GO:0006364">
    <property type="term" value="P:rRNA processing"/>
    <property type="evidence" value="ECO:0007669"/>
    <property type="project" value="UniProtKB-KW"/>
</dbReference>
<evidence type="ECO:0000313" key="14">
    <source>
        <dbReference type="Proteomes" id="UP001059546"/>
    </source>
</evidence>
<evidence type="ECO:0000256" key="5">
    <source>
        <dbReference type="ARBA" id="ARBA00022801"/>
    </source>
</evidence>
<evidence type="ECO:0000256" key="3">
    <source>
        <dbReference type="ARBA" id="ARBA00022552"/>
    </source>
</evidence>
<dbReference type="Pfam" id="PF17849">
    <property type="entry name" value="OB_Dis3"/>
    <property type="match status" value="1"/>
</dbReference>
<feature type="domain" description="RNB" evidence="12">
    <location>
        <begin position="390"/>
        <end position="700"/>
    </location>
</feature>
<keyword evidence="4" id="KW-0540">Nuclease</keyword>
<keyword evidence="8" id="KW-0694">RNA-binding</keyword>
<dbReference type="PROSITE" id="PS01175">
    <property type="entry name" value="RIBONUCLEASE_II"/>
    <property type="match status" value="1"/>
</dbReference>
<protein>
    <recommendedName>
        <fullName evidence="10">Ribosomal RNA-processing protein 44</fullName>
    </recommendedName>
</protein>
<reference evidence="13" key="1">
    <citation type="submission" date="2021-05" db="EMBL/GenBank/DDBJ databases">
        <title>Encephalitozoon hellem ATCC 50604 Complete Genome.</title>
        <authorList>
            <person name="Mascarenhas dos Santos A.C."/>
            <person name="Julian A.T."/>
            <person name="Pombert J.-F."/>
        </authorList>
    </citation>
    <scope>NUCLEOTIDE SEQUENCE</scope>
    <source>
        <strain evidence="13">ATCC 50604</strain>
    </source>
</reference>
<dbReference type="AlphaFoldDB" id="A0A9Q9C578"/>
<dbReference type="InterPro" id="IPR012340">
    <property type="entry name" value="NA-bd_OB-fold"/>
</dbReference>
<evidence type="ECO:0000259" key="12">
    <source>
        <dbReference type="SMART" id="SM00955"/>
    </source>
</evidence>
<keyword evidence="6" id="KW-0271">Exosome</keyword>
<comment type="similarity">
    <text evidence="2 11">Belongs to the RNR ribonuclease family.</text>
</comment>
<dbReference type="GO" id="GO:0000176">
    <property type="term" value="C:nuclear exosome (RNase complex)"/>
    <property type="evidence" value="ECO:0007669"/>
    <property type="project" value="UniProtKB-ARBA"/>
</dbReference>
<name>A0A9Q9C578_ENCHE</name>
<evidence type="ECO:0000313" key="13">
    <source>
        <dbReference type="EMBL" id="UTX42762.1"/>
    </source>
</evidence>
<evidence type="ECO:0000256" key="8">
    <source>
        <dbReference type="ARBA" id="ARBA00022884"/>
    </source>
</evidence>
<dbReference type="GO" id="GO:0000956">
    <property type="term" value="P:nuclear-transcribed mRNA catabolic process"/>
    <property type="evidence" value="ECO:0007669"/>
    <property type="project" value="UniProtKB-ARBA"/>
</dbReference>
<dbReference type="PANTHER" id="PTHR23355:SF9">
    <property type="entry name" value="DIS3-LIKE EXONUCLEASE 2"/>
    <property type="match status" value="1"/>
</dbReference>
<dbReference type="FunFam" id="2.40.50.700:FF:000001">
    <property type="entry name" value="Exosome complex exonuclease exoribonuclease (Rrp44)"/>
    <property type="match status" value="1"/>
</dbReference>
<evidence type="ECO:0000256" key="2">
    <source>
        <dbReference type="ARBA" id="ARBA00005785"/>
    </source>
</evidence>
<dbReference type="EMBL" id="CP075149">
    <property type="protein sequence ID" value="UTX42762.1"/>
    <property type="molecule type" value="Genomic_DNA"/>
</dbReference>
<keyword evidence="5" id="KW-0378">Hydrolase</keyword>
<dbReference type="InterPro" id="IPR022966">
    <property type="entry name" value="RNase_II/R_CS"/>
</dbReference>
<organism evidence="13 14">
    <name type="scientific">Encephalitozoon hellem</name>
    <name type="common">Microsporidian parasite</name>
    <dbReference type="NCBI Taxonomy" id="27973"/>
    <lineage>
        <taxon>Eukaryota</taxon>
        <taxon>Fungi</taxon>
        <taxon>Fungi incertae sedis</taxon>
        <taxon>Microsporidia</taxon>
        <taxon>Unikaryonidae</taxon>
        <taxon>Encephalitozoon</taxon>
    </lineage>
</organism>
<dbReference type="InterPro" id="IPR041505">
    <property type="entry name" value="Dis3_CSD2"/>
</dbReference>
<keyword evidence="3" id="KW-0698">rRNA processing</keyword>
<dbReference type="GO" id="GO:0000175">
    <property type="term" value="F:3'-5'-RNA exonuclease activity"/>
    <property type="evidence" value="ECO:0007669"/>
    <property type="project" value="TreeGrafter"/>
</dbReference>
<dbReference type="Pfam" id="PF17216">
    <property type="entry name" value="Rrp44_CSD1"/>
    <property type="match status" value="1"/>
</dbReference>
<dbReference type="SUPFAM" id="SSF50249">
    <property type="entry name" value="Nucleic acid-binding proteins"/>
    <property type="match status" value="2"/>
</dbReference>
<dbReference type="GO" id="GO:0003723">
    <property type="term" value="F:RNA binding"/>
    <property type="evidence" value="ECO:0007669"/>
    <property type="project" value="UniProtKB-KW"/>
</dbReference>
<dbReference type="PANTHER" id="PTHR23355">
    <property type="entry name" value="RIBONUCLEASE"/>
    <property type="match status" value="1"/>
</dbReference>
<dbReference type="InterPro" id="IPR033771">
    <property type="entry name" value="Rrp44_CSD1"/>
</dbReference>
<dbReference type="Proteomes" id="UP001059546">
    <property type="component" value="Chromosome III"/>
</dbReference>
<keyword evidence="9" id="KW-0539">Nucleus</keyword>
<dbReference type="SMART" id="SM00955">
    <property type="entry name" value="RNB"/>
    <property type="match status" value="1"/>
</dbReference>
<sequence>MWQGVVAERKISKRLKLIKRVREHYVRDDVPCGFECCGGVCRENVRTSVFVIPDASVMAKYRALLKSDYVAAIICQSALEELSRNDERGLRDVAREKGYVVFCNNFCKATYGKGLEGVLEFYKGHLPQYNFIILSTENILEYGKYVSDDIKDLLDSVDEKEATEYEDYKENLDIQYGRKGLYKGTLEVSTYNCYSGFVVDGNVKVLVVGKKNMNRAINGDEVYVEVVDERDEDGILVDNEEGPKETRKKKEGNEIFGKVVGIYRRKCREIVGTISQRTIQGSRAQNVLVIPIDKRIPAIRIRTSQPEELVGKRLCVEIDGWERTSNYPIGHYYKRLGCLGDKKAEMEAILVANGITYYGRSWGDMLGTSWMDEDWLSMSRIYQEVKEGTREDFRELTVISIDPPGCEDIDDALHWRVLPNGNFEVGVHIADVAYYVRKDSKIDRIAADRGTTVYLPEWRIDMLPPDLSTDICSLVSGKDRAAFSVVWEMSGDAKILKTHFCRSLIRSRKAFSYKEAYDVIKGLSDSEGGVLDSLVGLLEISKILRNDRLKKGSLDLSRRQATFREGEFEVKEYFPTNSLVEEFMILANISVALFMYHHHPDSSLLRKHPPPSVLDISPNIDTSTSKGLGEILDRMDGVEKDLMKRMLIKSMNQAVYVVSGETSNFHHYGLATPMYTHFTSPIRRYADIIVHRILSSILQTVEPGEMEIKSLGVVTFRARKDLDGGPRDQVFVDEGVCRNMNSRYRSAKKASWECDKVNIYAILRDKEPVAEGFVTSVKSNGIVVYVPEYNLEEAIVSEGHFEMLQKIWVKVLRDDERFFLRRRFTLEISEAPSLP</sequence>
<evidence type="ECO:0000256" key="1">
    <source>
        <dbReference type="ARBA" id="ARBA00004123"/>
    </source>
</evidence>
<keyword evidence="7 13" id="KW-0269">Exonuclease</keyword>
<dbReference type="Gene3D" id="2.40.50.690">
    <property type="match status" value="1"/>
</dbReference>
<proteinExistence type="inferred from homology"/>